<evidence type="ECO:0000313" key="3">
    <source>
        <dbReference type="EMBL" id="GAA5094753.1"/>
    </source>
</evidence>
<name>A0ABP9MF47_9GAMM</name>
<accession>A0ABP9MF47</accession>
<evidence type="ECO:0000259" key="2">
    <source>
        <dbReference type="PROSITE" id="PS50234"/>
    </source>
</evidence>
<gene>
    <name evidence="3" type="ORF">GCM10023338_03420</name>
</gene>
<dbReference type="SMART" id="SM00327">
    <property type="entry name" value="VWA"/>
    <property type="match status" value="1"/>
</dbReference>
<evidence type="ECO:0000313" key="4">
    <source>
        <dbReference type="Proteomes" id="UP001500631"/>
    </source>
</evidence>
<dbReference type="InterPro" id="IPR036465">
    <property type="entry name" value="vWFA_dom_sf"/>
</dbReference>
<reference evidence="4" key="1">
    <citation type="journal article" date="2019" name="Int. J. Syst. Evol. Microbiol.">
        <title>The Global Catalogue of Microorganisms (GCM) 10K type strain sequencing project: providing services to taxonomists for standard genome sequencing and annotation.</title>
        <authorList>
            <consortium name="The Broad Institute Genomics Platform"/>
            <consortium name="The Broad Institute Genome Sequencing Center for Infectious Disease"/>
            <person name="Wu L."/>
            <person name="Ma J."/>
        </authorList>
    </citation>
    <scope>NUCLEOTIDE SEQUENCE [LARGE SCALE GENOMIC DNA]</scope>
    <source>
        <strain evidence="4">JCM 18424</strain>
    </source>
</reference>
<dbReference type="PROSITE" id="PS50234">
    <property type="entry name" value="VWFA"/>
    <property type="match status" value="1"/>
</dbReference>
<sequence length="452" mass="49880">MKKLWTLLFGLSSFWAVGQAQTNEIIIQSELSSPVVLVNDKSPNYLKVSLKGFPVKATERPPLNLALVVDRSGSMSGDRIEKAREAAIMAVEVLGENDTLSIIAYDSGVDVIVPATKIKNKKEIIQKINKQLTPRGATALFAGLSKGIGEASKNLDPNKVNRIILLSDGQANVGPTSTKELSELAKIAAQKGIAVSTFGIGNDYNEDLMTAISNYSDGNHAYVANVSDLELIMEKEFKDSMSVAAQNFEIIIELKEGAKPIRLLGRDGEIKDNKITVNMNQIYANQEKYVLLELEPMDGALDEEKLLANVDVRYTNAVTKQAQEYKMPINISYTDNQEFAAQNVKESIVIDSMIQKSAIVQESIADYIEAGDMDNARLAWIGVQGDWGTIALGRQSNPFVASEEQDENAQKIEEFEKQMKIVEQKLQDKKASPKELRKSLKESSFKAKNQQD</sequence>
<dbReference type="InterPro" id="IPR051266">
    <property type="entry name" value="CLCR"/>
</dbReference>
<dbReference type="PANTHER" id="PTHR10579">
    <property type="entry name" value="CALCIUM-ACTIVATED CHLORIDE CHANNEL REGULATOR"/>
    <property type="match status" value="1"/>
</dbReference>
<proteinExistence type="predicted"/>
<feature type="domain" description="VWFA" evidence="2">
    <location>
        <begin position="64"/>
        <end position="241"/>
    </location>
</feature>
<dbReference type="EMBL" id="BAABKE010000001">
    <property type="protein sequence ID" value="GAA5094753.1"/>
    <property type="molecule type" value="Genomic_DNA"/>
</dbReference>
<organism evidence="3 4">
    <name type="scientific">Wohlfahrtiimonas larvae</name>
    <dbReference type="NCBI Taxonomy" id="1157986"/>
    <lineage>
        <taxon>Bacteria</taxon>
        <taxon>Pseudomonadati</taxon>
        <taxon>Pseudomonadota</taxon>
        <taxon>Gammaproteobacteria</taxon>
        <taxon>Cardiobacteriales</taxon>
        <taxon>Ignatzschineriaceae</taxon>
        <taxon>Wohlfahrtiimonas</taxon>
    </lineage>
</organism>
<dbReference type="Pfam" id="PF00092">
    <property type="entry name" value="VWA"/>
    <property type="match status" value="1"/>
</dbReference>
<protein>
    <submittedName>
        <fullName evidence="3">VWA domain-containing protein</fullName>
    </submittedName>
</protein>
<dbReference type="SUPFAM" id="SSF56935">
    <property type="entry name" value="Porins"/>
    <property type="match status" value="1"/>
</dbReference>
<dbReference type="Proteomes" id="UP001500631">
    <property type="component" value="Unassembled WGS sequence"/>
</dbReference>
<comment type="caution">
    <text evidence="3">The sequence shown here is derived from an EMBL/GenBank/DDBJ whole genome shotgun (WGS) entry which is preliminary data.</text>
</comment>
<dbReference type="InterPro" id="IPR002035">
    <property type="entry name" value="VWF_A"/>
</dbReference>
<dbReference type="RefSeq" id="WP_171973686.1">
    <property type="nucleotide sequence ID" value="NZ_BAABKE010000001.1"/>
</dbReference>
<feature type="region of interest" description="Disordered" evidence="1">
    <location>
        <begin position="424"/>
        <end position="452"/>
    </location>
</feature>
<keyword evidence="4" id="KW-1185">Reference proteome</keyword>
<dbReference type="PANTHER" id="PTHR10579:SF43">
    <property type="entry name" value="ZINC FINGER (C3HC4-TYPE RING FINGER) FAMILY PROTEIN"/>
    <property type="match status" value="1"/>
</dbReference>
<dbReference type="Gene3D" id="3.40.50.410">
    <property type="entry name" value="von Willebrand factor, type A domain"/>
    <property type="match status" value="1"/>
</dbReference>
<dbReference type="SUPFAM" id="SSF53300">
    <property type="entry name" value="vWA-like"/>
    <property type="match status" value="1"/>
</dbReference>
<evidence type="ECO:0000256" key="1">
    <source>
        <dbReference type="SAM" id="MobiDB-lite"/>
    </source>
</evidence>